<dbReference type="HOGENOM" id="CLU_859336_0_0_1"/>
<evidence type="ECO:0000256" key="1">
    <source>
        <dbReference type="SAM" id="MobiDB-lite"/>
    </source>
</evidence>
<name>G0MM70_CAEBE</name>
<gene>
    <name evidence="3" type="ORF">CAEBREN_13294</name>
</gene>
<dbReference type="EMBL" id="GL379801">
    <property type="protein sequence ID" value="EGT36557.1"/>
    <property type="molecule type" value="Genomic_DNA"/>
</dbReference>
<feature type="transmembrane region" description="Helical" evidence="2">
    <location>
        <begin position="255"/>
        <end position="275"/>
    </location>
</feature>
<organism evidence="4">
    <name type="scientific">Caenorhabditis brenneri</name>
    <name type="common">Nematode worm</name>
    <dbReference type="NCBI Taxonomy" id="135651"/>
    <lineage>
        <taxon>Eukaryota</taxon>
        <taxon>Metazoa</taxon>
        <taxon>Ecdysozoa</taxon>
        <taxon>Nematoda</taxon>
        <taxon>Chromadorea</taxon>
        <taxon>Rhabditida</taxon>
        <taxon>Rhabditina</taxon>
        <taxon>Rhabditomorpha</taxon>
        <taxon>Rhabditoidea</taxon>
        <taxon>Rhabditidae</taxon>
        <taxon>Peloderinae</taxon>
        <taxon>Caenorhabditis</taxon>
    </lineage>
</organism>
<accession>G0MM70</accession>
<feature type="compositionally biased region" description="Low complexity" evidence="1">
    <location>
        <begin position="323"/>
        <end position="338"/>
    </location>
</feature>
<evidence type="ECO:0000256" key="2">
    <source>
        <dbReference type="SAM" id="Phobius"/>
    </source>
</evidence>
<sequence length="368" mass="41461">MADTSIRSTHSNISRGGRPESGRLHRKYPYRWLFDQVHVKSLIFHVEVALLAAALIGLYKSSQMNGEEHFDPLPVPGFDGLSWIGENYRNYNGVLLRPNYGFARNIINIYSYFLIFSVVTGFMGMLFSETSVARRKFPTQINPAALLVPSSISVITFMYPLFVWTLRTVHSTIRILIKDKLKFSVLIDSCRLSFIPIILIWAIYIYFLYGFWLGVLYYQRRGDHQPSPTSNNSNSPIPPSTSQTITASISGKRSIFSSFFTLFFDAIPYFLRFLIAEIINFQRHFSFFLAGVNLLSEAVTNEISAGSTPTAHCILSIPSSSITPSSSSSSNHHPPSSSVKHNRSVSPRGYRHLETVDEEAQSRSSSSD</sequence>
<feature type="transmembrane region" description="Helical" evidence="2">
    <location>
        <begin position="190"/>
        <end position="212"/>
    </location>
</feature>
<feature type="compositionally biased region" description="Polar residues" evidence="1">
    <location>
        <begin position="1"/>
        <end position="14"/>
    </location>
</feature>
<protein>
    <submittedName>
        <fullName evidence="3">Uncharacterized protein</fullName>
    </submittedName>
</protein>
<keyword evidence="2" id="KW-0472">Membrane</keyword>
<feature type="transmembrane region" description="Helical" evidence="2">
    <location>
        <begin position="107"/>
        <end position="127"/>
    </location>
</feature>
<feature type="transmembrane region" description="Helical" evidence="2">
    <location>
        <begin position="147"/>
        <end position="169"/>
    </location>
</feature>
<dbReference type="Proteomes" id="UP000008068">
    <property type="component" value="Unassembled WGS sequence"/>
</dbReference>
<proteinExistence type="predicted"/>
<keyword evidence="4" id="KW-1185">Reference proteome</keyword>
<dbReference type="eggNOG" id="ENOG502TGA7">
    <property type="taxonomic scope" value="Eukaryota"/>
</dbReference>
<keyword evidence="2" id="KW-0812">Transmembrane</keyword>
<feature type="region of interest" description="Disordered" evidence="1">
    <location>
        <begin position="323"/>
        <end position="368"/>
    </location>
</feature>
<dbReference type="FunCoup" id="G0MM70">
    <property type="interactions" value="1874"/>
</dbReference>
<feature type="transmembrane region" description="Helical" evidence="2">
    <location>
        <begin position="42"/>
        <end position="59"/>
    </location>
</feature>
<keyword evidence="2" id="KW-1133">Transmembrane helix</keyword>
<dbReference type="OrthoDB" id="5854119at2759"/>
<dbReference type="InParanoid" id="G0MM70"/>
<evidence type="ECO:0000313" key="3">
    <source>
        <dbReference type="EMBL" id="EGT36557.1"/>
    </source>
</evidence>
<reference evidence="4" key="1">
    <citation type="submission" date="2011-07" db="EMBL/GenBank/DDBJ databases">
        <authorList>
            <consortium name="Caenorhabditis brenneri Sequencing and Analysis Consortium"/>
            <person name="Wilson R.K."/>
        </authorList>
    </citation>
    <scope>NUCLEOTIDE SEQUENCE [LARGE SCALE GENOMIC DNA]</scope>
    <source>
        <strain evidence="4">PB2801</strain>
    </source>
</reference>
<feature type="region of interest" description="Disordered" evidence="1">
    <location>
        <begin position="1"/>
        <end position="20"/>
    </location>
</feature>
<evidence type="ECO:0000313" key="4">
    <source>
        <dbReference type="Proteomes" id="UP000008068"/>
    </source>
</evidence>
<dbReference type="AlphaFoldDB" id="G0MM70"/>